<evidence type="ECO:0000256" key="10">
    <source>
        <dbReference type="PROSITE-ProRule" id="PRU00367"/>
    </source>
</evidence>
<evidence type="ECO:0000313" key="15">
    <source>
        <dbReference type="RefSeq" id="XP_003742813.1"/>
    </source>
</evidence>
<keyword evidence="6" id="KW-0156">Chromatin regulator</keyword>
<dbReference type="KEGG" id="goe:100908127"/>
<evidence type="ECO:0000256" key="3">
    <source>
        <dbReference type="ARBA" id="ARBA00022737"/>
    </source>
</evidence>
<feature type="domain" description="FCS-type" evidence="13">
    <location>
        <begin position="24"/>
        <end position="59"/>
    </location>
</feature>
<protein>
    <submittedName>
        <fullName evidence="15">MBT domain-containing protein 1</fullName>
    </submittedName>
</protein>
<dbReference type="SMART" id="SM00561">
    <property type="entry name" value="MBT"/>
    <property type="match status" value="4"/>
</dbReference>
<dbReference type="Gene3D" id="3.30.60.160">
    <property type="match status" value="1"/>
</dbReference>
<keyword evidence="2" id="KW-0479">Metal-binding</keyword>
<dbReference type="GO" id="GO:0003682">
    <property type="term" value="F:chromatin binding"/>
    <property type="evidence" value="ECO:0007669"/>
    <property type="project" value="TreeGrafter"/>
</dbReference>
<dbReference type="CDD" id="cd20099">
    <property type="entry name" value="MBT_dSfmbt-like_rpt3"/>
    <property type="match status" value="1"/>
</dbReference>
<gene>
    <name evidence="15" type="primary">LOC100908127</name>
</gene>
<dbReference type="GO" id="GO:0005634">
    <property type="term" value="C:nucleus"/>
    <property type="evidence" value="ECO:0007669"/>
    <property type="project" value="UniProtKB-SubCell"/>
</dbReference>
<dbReference type="AlphaFoldDB" id="A0AAJ6QSQ3"/>
<evidence type="ECO:0000256" key="5">
    <source>
        <dbReference type="ARBA" id="ARBA00022833"/>
    </source>
</evidence>
<name>A0AAJ6QSQ3_9ACAR</name>
<dbReference type="Proteomes" id="UP000694867">
    <property type="component" value="Unplaced"/>
</dbReference>
<feature type="compositionally biased region" description="Acidic residues" evidence="12">
    <location>
        <begin position="1"/>
        <end position="17"/>
    </location>
</feature>
<evidence type="ECO:0000256" key="1">
    <source>
        <dbReference type="ARBA" id="ARBA00004123"/>
    </source>
</evidence>
<keyword evidence="8" id="KW-0804">Transcription</keyword>
<dbReference type="GO" id="GO:0008270">
    <property type="term" value="F:zinc ion binding"/>
    <property type="evidence" value="ECO:0007669"/>
    <property type="project" value="UniProtKB-KW"/>
</dbReference>
<feature type="repeat" description="MBT" evidence="11">
    <location>
        <begin position="80"/>
        <end position="196"/>
    </location>
</feature>
<feature type="repeat" description="MBT" evidence="11">
    <location>
        <begin position="316"/>
        <end position="421"/>
    </location>
</feature>
<evidence type="ECO:0000256" key="8">
    <source>
        <dbReference type="ARBA" id="ARBA00023163"/>
    </source>
</evidence>
<dbReference type="PROSITE" id="PS51024">
    <property type="entry name" value="ZF_FCS"/>
    <property type="match status" value="1"/>
</dbReference>
<feature type="repeat" description="MBT" evidence="11">
    <location>
        <begin position="429"/>
        <end position="525"/>
    </location>
</feature>
<dbReference type="InterPro" id="IPR004092">
    <property type="entry name" value="Mbt"/>
</dbReference>
<dbReference type="PROSITE" id="PS51079">
    <property type="entry name" value="MBT"/>
    <property type="match status" value="4"/>
</dbReference>
<reference evidence="15" key="1">
    <citation type="submission" date="2025-08" db="UniProtKB">
        <authorList>
            <consortium name="RefSeq"/>
        </authorList>
    </citation>
    <scope>IDENTIFICATION</scope>
</reference>
<evidence type="ECO:0000256" key="2">
    <source>
        <dbReference type="ARBA" id="ARBA00022723"/>
    </source>
</evidence>
<dbReference type="GO" id="GO:0006325">
    <property type="term" value="P:chromatin organization"/>
    <property type="evidence" value="ECO:0007669"/>
    <property type="project" value="UniProtKB-KW"/>
</dbReference>
<keyword evidence="5" id="KW-0862">Zinc</keyword>
<evidence type="ECO:0000256" key="12">
    <source>
        <dbReference type="SAM" id="MobiDB-lite"/>
    </source>
</evidence>
<keyword evidence="14" id="KW-1185">Reference proteome</keyword>
<dbReference type="SUPFAM" id="SSF63748">
    <property type="entry name" value="Tudor/PWWP/MBT"/>
    <property type="match status" value="4"/>
</dbReference>
<dbReference type="PANTHER" id="PTHR12247:SF104">
    <property type="entry name" value="POLYCOMB PROTEIN SFMBT"/>
    <property type="match status" value="1"/>
</dbReference>
<feature type="repeat" description="MBT" evidence="11">
    <location>
        <begin position="204"/>
        <end position="305"/>
    </location>
</feature>
<dbReference type="Gene3D" id="2.30.30.140">
    <property type="match status" value="4"/>
</dbReference>
<evidence type="ECO:0000256" key="9">
    <source>
        <dbReference type="ARBA" id="ARBA00023242"/>
    </source>
</evidence>
<dbReference type="PANTHER" id="PTHR12247">
    <property type="entry name" value="POLYCOMB GROUP PROTEIN"/>
    <property type="match status" value="1"/>
</dbReference>
<dbReference type="InterPro" id="IPR050548">
    <property type="entry name" value="PcG_chromatin_remod_factors"/>
</dbReference>
<feature type="compositionally biased region" description="Basic residues" evidence="12">
    <location>
        <begin position="539"/>
        <end position="557"/>
    </location>
</feature>
<dbReference type="Pfam" id="PF02820">
    <property type="entry name" value="MBT"/>
    <property type="match status" value="4"/>
</dbReference>
<feature type="region of interest" description="Disordered" evidence="12">
    <location>
        <begin position="1"/>
        <end position="24"/>
    </location>
</feature>
<comment type="subcellular location">
    <subcellularLocation>
        <location evidence="1">Nucleus</location>
    </subcellularLocation>
</comment>
<keyword evidence="9" id="KW-0539">Nucleus</keyword>
<keyword evidence="7" id="KW-0805">Transcription regulation</keyword>
<organism evidence="14 15">
    <name type="scientific">Galendromus occidentalis</name>
    <name type="common">western predatory mite</name>
    <dbReference type="NCBI Taxonomy" id="34638"/>
    <lineage>
        <taxon>Eukaryota</taxon>
        <taxon>Metazoa</taxon>
        <taxon>Ecdysozoa</taxon>
        <taxon>Arthropoda</taxon>
        <taxon>Chelicerata</taxon>
        <taxon>Arachnida</taxon>
        <taxon>Acari</taxon>
        <taxon>Parasitiformes</taxon>
        <taxon>Mesostigmata</taxon>
        <taxon>Gamasina</taxon>
        <taxon>Phytoseioidea</taxon>
        <taxon>Phytoseiidae</taxon>
        <taxon>Typhlodrominae</taxon>
        <taxon>Galendromus</taxon>
    </lineage>
</organism>
<evidence type="ECO:0000256" key="7">
    <source>
        <dbReference type="ARBA" id="ARBA00023015"/>
    </source>
</evidence>
<evidence type="ECO:0000256" key="4">
    <source>
        <dbReference type="ARBA" id="ARBA00022771"/>
    </source>
</evidence>
<keyword evidence="4 10" id="KW-0863">Zinc-finger</keyword>
<dbReference type="GO" id="GO:0042393">
    <property type="term" value="F:histone binding"/>
    <property type="evidence" value="ECO:0007669"/>
    <property type="project" value="TreeGrafter"/>
</dbReference>
<evidence type="ECO:0000313" key="14">
    <source>
        <dbReference type="Proteomes" id="UP000694867"/>
    </source>
</evidence>
<accession>A0AAJ6QSQ3</accession>
<sequence>MDTFDSELYDSDGEGNNDDSQMNSSEGNIILSCERCGRQGYASSFYGKKKQYCSFSCSRPSVMAKKIQQKKNQHRVPGSHDWRGMLDSTGFQVSSVASFKNAPLSEWWARNVTIGMKVEVQNHDAPENIHRVVYWVATICDIKGYYVKLRYVGFDNDAADFWANLCYVQEEDTHIVDHSVHHVGWCAFNDKPLVPPKTIEDKTENWKDYMVQKLTGSKTLPHNFQQVVREKLKSRLEIGMKLEAIDKTRLSSLRVAVVNKIVGRRVYVKYERMEEDDEGFWFHEKSSMIHPVGWARVHGHELLSTEEYARSSLSKATSNKFGSKEASWVHIPPLELPESVFKAFETNHFEVGMKLEVIDPLNLSTICVGTVHKILRNNYLMIGVDGATHPNGSDLMCYHASSPYIFPAGFCKLYNLDLQPPHQIKRKDFDWDEYLKETKSKAAPFCLFRRGLPNHDFKAGQYLEAVDLMDPKLICVARVTHVVDRLVRIHFEGWSEEYDQWVDCDSPDIFPVGWCDVVEYLLTPPNPAGEGPSGAQSSAKKKRESTSTGRRKKRKMNKGGSNGKFDEPKQAVSSLEGP</sequence>
<dbReference type="GO" id="GO:0045892">
    <property type="term" value="P:negative regulation of DNA-templated transcription"/>
    <property type="evidence" value="ECO:0007669"/>
    <property type="project" value="TreeGrafter"/>
</dbReference>
<dbReference type="InterPro" id="IPR038603">
    <property type="entry name" value="Znf_FCS_sf"/>
</dbReference>
<dbReference type="CDD" id="cd20100">
    <property type="entry name" value="MBT_dSfmbt-like_rpt4"/>
    <property type="match status" value="1"/>
</dbReference>
<evidence type="ECO:0000256" key="6">
    <source>
        <dbReference type="ARBA" id="ARBA00022853"/>
    </source>
</evidence>
<keyword evidence="3" id="KW-0677">Repeat</keyword>
<dbReference type="RefSeq" id="XP_003742813.1">
    <property type="nucleotide sequence ID" value="XM_003742765.2"/>
</dbReference>
<proteinExistence type="predicted"/>
<dbReference type="InterPro" id="IPR012313">
    <property type="entry name" value="Znf_FCS"/>
</dbReference>
<dbReference type="GeneID" id="100908127"/>
<evidence type="ECO:0000259" key="13">
    <source>
        <dbReference type="PROSITE" id="PS51024"/>
    </source>
</evidence>
<feature type="region of interest" description="Disordered" evidence="12">
    <location>
        <begin position="526"/>
        <end position="578"/>
    </location>
</feature>
<evidence type="ECO:0000256" key="11">
    <source>
        <dbReference type="PROSITE-ProRule" id="PRU00459"/>
    </source>
</evidence>